<evidence type="ECO:0000313" key="2">
    <source>
        <dbReference type="Proteomes" id="UP000499080"/>
    </source>
</evidence>
<dbReference type="EMBL" id="BGPR01003248">
    <property type="protein sequence ID" value="GBM85606.1"/>
    <property type="molecule type" value="Genomic_DNA"/>
</dbReference>
<accession>A0A4Y2J8R1</accession>
<dbReference type="AlphaFoldDB" id="A0A4Y2J8R1"/>
<evidence type="ECO:0000313" key="1">
    <source>
        <dbReference type="EMBL" id="GBM85606.1"/>
    </source>
</evidence>
<keyword evidence="2" id="KW-1185">Reference proteome</keyword>
<organism evidence="1 2">
    <name type="scientific">Araneus ventricosus</name>
    <name type="common">Orbweaver spider</name>
    <name type="synonym">Epeira ventricosa</name>
    <dbReference type="NCBI Taxonomy" id="182803"/>
    <lineage>
        <taxon>Eukaryota</taxon>
        <taxon>Metazoa</taxon>
        <taxon>Ecdysozoa</taxon>
        <taxon>Arthropoda</taxon>
        <taxon>Chelicerata</taxon>
        <taxon>Arachnida</taxon>
        <taxon>Araneae</taxon>
        <taxon>Araneomorphae</taxon>
        <taxon>Entelegynae</taxon>
        <taxon>Araneoidea</taxon>
        <taxon>Araneidae</taxon>
        <taxon>Araneus</taxon>
    </lineage>
</organism>
<sequence>MFPVSRFKDMSQNKTFRDSFSHLCVYSPKLNGTNFSALGKSCKSLMFISFLKKKITLEVSSRSPRINLHVELSDAEMVLSMSLTEILAVNVKSRIEDVIVCNGCIENQANQPDFYDDLRMPPLWRHHLQRVKASRILRLSTSFTSNKTSNRLLA</sequence>
<dbReference type="Proteomes" id="UP000499080">
    <property type="component" value="Unassembled WGS sequence"/>
</dbReference>
<comment type="caution">
    <text evidence="1">The sequence shown here is derived from an EMBL/GenBank/DDBJ whole genome shotgun (WGS) entry which is preliminary data.</text>
</comment>
<proteinExistence type="predicted"/>
<name>A0A4Y2J8R1_ARAVE</name>
<reference evidence="1 2" key="1">
    <citation type="journal article" date="2019" name="Sci. Rep.">
        <title>Orb-weaving spider Araneus ventricosus genome elucidates the spidroin gene catalogue.</title>
        <authorList>
            <person name="Kono N."/>
            <person name="Nakamura H."/>
            <person name="Ohtoshi R."/>
            <person name="Moran D.A.P."/>
            <person name="Shinohara A."/>
            <person name="Yoshida Y."/>
            <person name="Fujiwara M."/>
            <person name="Mori M."/>
            <person name="Tomita M."/>
            <person name="Arakawa K."/>
        </authorList>
    </citation>
    <scope>NUCLEOTIDE SEQUENCE [LARGE SCALE GENOMIC DNA]</scope>
</reference>
<protein>
    <submittedName>
        <fullName evidence="1">Uncharacterized protein</fullName>
    </submittedName>
</protein>
<gene>
    <name evidence="1" type="ORF">AVEN_61981_1</name>
</gene>